<reference evidence="1" key="2">
    <citation type="submission" date="2021-01" db="EMBL/GenBank/DDBJ databases">
        <authorList>
            <person name="Schikora-Tamarit M.A."/>
        </authorList>
    </citation>
    <scope>NUCLEOTIDE SEQUENCE</scope>
    <source>
        <strain evidence="1">CBS6075</strain>
    </source>
</reference>
<evidence type="ECO:0000313" key="2">
    <source>
        <dbReference type="Proteomes" id="UP000769157"/>
    </source>
</evidence>
<dbReference type="AlphaFoldDB" id="A0A9P8NXY7"/>
<dbReference type="RefSeq" id="XP_046059067.1">
    <property type="nucleotide sequence ID" value="XM_046207400.1"/>
</dbReference>
<reference evidence="1" key="1">
    <citation type="journal article" date="2021" name="Open Biol.">
        <title>Shared evolutionary footprints suggest mitochondrial oxidative damage underlies multiple complex I losses in fungi.</title>
        <authorList>
            <person name="Schikora-Tamarit M.A."/>
            <person name="Marcet-Houben M."/>
            <person name="Nosek J."/>
            <person name="Gabaldon T."/>
        </authorList>
    </citation>
    <scope>NUCLEOTIDE SEQUENCE</scope>
    <source>
        <strain evidence="1">CBS6075</strain>
    </source>
</reference>
<dbReference type="Proteomes" id="UP000769157">
    <property type="component" value="Unassembled WGS sequence"/>
</dbReference>
<proteinExistence type="predicted"/>
<dbReference type="EMBL" id="JAEUBE010000414">
    <property type="protein sequence ID" value="KAH3661963.1"/>
    <property type="molecule type" value="Genomic_DNA"/>
</dbReference>
<evidence type="ECO:0000313" key="1">
    <source>
        <dbReference type="EMBL" id="KAH3661963.1"/>
    </source>
</evidence>
<keyword evidence="2" id="KW-1185">Reference proteome</keyword>
<accession>A0A9P8NXY7</accession>
<gene>
    <name evidence="1" type="ORF">OGAPHI_006142</name>
</gene>
<organism evidence="1 2">
    <name type="scientific">Ogataea philodendri</name>
    <dbReference type="NCBI Taxonomy" id="1378263"/>
    <lineage>
        <taxon>Eukaryota</taxon>
        <taxon>Fungi</taxon>
        <taxon>Dikarya</taxon>
        <taxon>Ascomycota</taxon>
        <taxon>Saccharomycotina</taxon>
        <taxon>Pichiomycetes</taxon>
        <taxon>Pichiales</taxon>
        <taxon>Pichiaceae</taxon>
        <taxon>Ogataea</taxon>
    </lineage>
</organism>
<sequence length="119" mass="13346">MLELVVLVVEEIFKVERQFGVEQPEVAYLVEDGLVQMVHQCGESVVLAAFKVLKRAPAVWVVFGFTSDGVSSISHKSCWCSLRKRSKPRYGVILQFSSSVDPFKEKKISLIDRLNDGVS</sequence>
<dbReference type="GeneID" id="70238106"/>
<name>A0A9P8NXY7_9ASCO</name>
<comment type="caution">
    <text evidence="1">The sequence shown here is derived from an EMBL/GenBank/DDBJ whole genome shotgun (WGS) entry which is preliminary data.</text>
</comment>
<protein>
    <submittedName>
        <fullName evidence="1">Uncharacterized protein</fullName>
    </submittedName>
</protein>